<accession>A0A318ZP95</accession>
<gene>
    <name evidence="1" type="ORF">BP01DRAFT_76606</name>
</gene>
<dbReference type="GeneID" id="37081322"/>
<dbReference type="RefSeq" id="XP_025435391.1">
    <property type="nucleotide sequence ID" value="XM_025580093.1"/>
</dbReference>
<proteinExistence type="predicted"/>
<name>A0A318ZP95_9EURO</name>
<sequence>MFRSLATFFVGLNPRIRIARLGRCGDGTSRRLRAMLNPHSGSQGKEDSIACNPWKCIFMSCVVMLLLLTVGEPELRCST</sequence>
<organism evidence="1 2">
    <name type="scientific">Aspergillus saccharolyticus JOP 1030-1</name>
    <dbReference type="NCBI Taxonomy" id="1450539"/>
    <lineage>
        <taxon>Eukaryota</taxon>
        <taxon>Fungi</taxon>
        <taxon>Dikarya</taxon>
        <taxon>Ascomycota</taxon>
        <taxon>Pezizomycotina</taxon>
        <taxon>Eurotiomycetes</taxon>
        <taxon>Eurotiomycetidae</taxon>
        <taxon>Eurotiales</taxon>
        <taxon>Aspergillaceae</taxon>
        <taxon>Aspergillus</taxon>
        <taxon>Aspergillus subgen. Circumdati</taxon>
    </lineage>
</organism>
<keyword evidence="2" id="KW-1185">Reference proteome</keyword>
<dbReference type="EMBL" id="KZ821219">
    <property type="protein sequence ID" value="PYH49409.1"/>
    <property type="molecule type" value="Genomic_DNA"/>
</dbReference>
<evidence type="ECO:0000313" key="1">
    <source>
        <dbReference type="EMBL" id="PYH49409.1"/>
    </source>
</evidence>
<dbReference type="Proteomes" id="UP000248349">
    <property type="component" value="Unassembled WGS sequence"/>
</dbReference>
<protein>
    <submittedName>
        <fullName evidence="1">Uncharacterized protein</fullName>
    </submittedName>
</protein>
<reference evidence="1 2" key="1">
    <citation type="submission" date="2016-12" db="EMBL/GenBank/DDBJ databases">
        <title>The genomes of Aspergillus section Nigri reveals drivers in fungal speciation.</title>
        <authorList>
            <consortium name="DOE Joint Genome Institute"/>
            <person name="Vesth T.C."/>
            <person name="Nybo J."/>
            <person name="Theobald S."/>
            <person name="Brandl J."/>
            <person name="Frisvad J.C."/>
            <person name="Nielsen K.F."/>
            <person name="Lyhne E.K."/>
            <person name="Kogle M.E."/>
            <person name="Kuo A."/>
            <person name="Riley R."/>
            <person name="Clum A."/>
            <person name="Nolan M."/>
            <person name="Lipzen A."/>
            <person name="Salamov A."/>
            <person name="Henrissat B."/>
            <person name="Wiebenga A."/>
            <person name="De Vries R.P."/>
            <person name="Grigoriev I.V."/>
            <person name="Mortensen U.H."/>
            <person name="Andersen M.R."/>
            <person name="Baker S.E."/>
        </authorList>
    </citation>
    <scope>NUCLEOTIDE SEQUENCE [LARGE SCALE GENOMIC DNA]</scope>
    <source>
        <strain evidence="1 2">JOP 1030-1</strain>
    </source>
</reference>
<dbReference type="AlphaFoldDB" id="A0A318ZP95"/>
<evidence type="ECO:0000313" key="2">
    <source>
        <dbReference type="Proteomes" id="UP000248349"/>
    </source>
</evidence>